<dbReference type="EMBL" id="JAAFYZ010000003">
    <property type="protein sequence ID" value="MBS2545470.1"/>
    <property type="molecule type" value="Genomic_DNA"/>
</dbReference>
<protein>
    <submittedName>
        <fullName evidence="2">Uncharacterized protein</fullName>
    </submittedName>
</protein>
<evidence type="ECO:0000313" key="3">
    <source>
        <dbReference type="Proteomes" id="UP000730482"/>
    </source>
</evidence>
<organism evidence="2 3">
    <name type="scientific">Catenulispora pinistramenti</name>
    <dbReference type="NCBI Taxonomy" id="2705254"/>
    <lineage>
        <taxon>Bacteria</taxon>
        <taxon>Bacillati</taxon>
        <taxon>Actinomycetota</taxon>
        <taxon>Actinomycetes</taxon>
        <taxon>Catenulisporales</taxon>
        <taxon>Catenulisporaceae</taxon>
        <taxon>Catenulispora</taxon>
    </lineage>
</organism>
<reference evidence="2 3" key="1">
    <citation type="submission" date="2020-02" db="EMBL/GenBank/DDBJ databases">
        <title>Acidophilic actinobacteria isolated from forest soil.</title>
        <authorList>
            <person name="Golinska P."/>
        </authorList>
    </citation>
    <scope>NUCLEOTIDE SEQUENCE [LARGE SCALE GENOMIC DNA]</scope>
    <source>
        <strain evidence="2 3">NL8</strain>
    </source>
</reference>
<dbReference type="PROSITE" id="PS51318">
    <property type="entry name" value="TAT"/>
    <property type="match status" value="1"/>
</dbReference>
<evidence type="ECO:0000256" key="1">
    <source>
        <dbReference type="SAM" id="SignalP"/>
    </source>
</evidence>
<gene>
    <name evidence="2" type="ORF">KGQ19_01170</name>
</gene>
<name>A0ABS5KHU6_9ACTN</name>
<sequence>MSENSITRRSARRRATALGLAVATTTAAAAVTTSAAAGTATAPAVPAHSVAHVSTLPDGDRVTVRGSGAHTSTMVTTPDGSSAPAVQMAVAGHAYVIPVSVIASGQAYDPAGYDTAAPAAAHPAAVTPHYPLSILEIDGIGLDGAAAQATTFLLNTDDMKRFAAPIPLKGGVARVAVPSGNYCAVTVFATLGPAKGTTEHVVTRTDLAVSAPGTTTLTADERTATAQVGAVTPRPSTADTDFETIDRTDAVGATGHVVTGSTGATWVTPQPAARIGALAFRVLDFGAAGPAGPDPYRYDLSFAPSDHIDANQTYRPDPSRIQTTHNVFATDSVNPAHQASWDIGASGPDGGAGTGYIVPAPGRLTDYIGVSTDDVSWAAYYVPVENDPNQESELEFEDLGIYRGPGQTWRTWGRGPLTPQVGQYTNGMACNACVDPVTDMTDFGITEFTDSDPNSAAHDNGPGYAATFSVYRDGVQVATQSGWPHTELPGTTAQPGTYRMVYDADTTGSGLPMSQSTKTHTDITFRYAPGSPEQPTLPADDVCYAANFVNLQCEILPALSLDYQLSTDDSNTSHLPVQLLDLGIGHQSYQGQGSHAAITGATVSVSYDAGKTWVPAAVAPTGDGHYLAAWPNNAPKGSTPWLKVTATDAIGGSISQTVADAYTIG</sequence>
<keyword evidence="3" id="KW-1185">Reference proteome</keyword>
<keyword evidence="1" id="KW-0732">Signal</keyword>
<feature type="signal peptide" evidence="1">
    <location>
        <begin position="1"/>
        <end position="29"/>
    </location>
</feature>
<feature type="chain" id="PRO_5045643871" evidence="1">
    <location>
        <begin position="30"/>
        <end position="665"/>
    </location>
</feature>
<dbReference type="InterPro" id="IPR006311">
    <property type="entry name" value="TAT_signal"/>
</dbReference>
<comment type="caution">
    <text evidence="2">The sequence shown here is derived from an EMBL/GenBank/DDBJ whole genome shotgun (WGS) entry which is preliminary data.</text>
</comment>
<dbReference type="RefSeq" id="WP_212007136.1">
    <property type="nucleotide sequence ID" value="NZ_JAAFYZ010000003.1"/>
</dbReference>
<evidence type="ECO:0000313" key="2">
    <source>
        <dbReference type="EMBL" id="MBS2545470.1"/>
    </source>
</evidence>
<dbReference type="Proteomes" id="UP000730482">
    <property type="component" value="Unassembled WGS sequence"/>
</dbReference>
<proteinExistence type="predicted"/>
<accession>A0ABS5KHU6</accession>